<dbReference type="Proteomes" id="UP001152872">
    <property type="component" value="Unassembled WGS sequence"/>
</dbReference>
<dbReference type="SUPFAM" id="SSF53335">
    <property type="entry name" value="S-adenosyl-L-methionine-dependent methyltransferases"/>
    <property type="match status" value="1"/>
</dbReference>
<dbReference type="Gene3D" id="3.40.50.150">
    <property type="entry name" value="Vaccinia Virus protein VP39"/>
    <property type="match status" value="1"/>
</dbReference>
<dbReference type="EMBL" id="VBTY01000021">
    <property type="protein sequence ID" value="MDG3493770.1"/>
    <property type="molecule type" value="Genomic_DNA"/>
</dbReference>
<comment type="caution">
    <text evidence="4">The sequence shown here is derived from an EMBL/GenBank/DDBJ whole genome shotgun (WGS) entry which is preliminary data.</text>
</comment>
<evidence type="ECO:0000256" key="3">
    <source>
        <dbReference type="ARBA" id="ARBA00022691"/>
    </source>
</evidence>
<reference evidence="4" key="1">
    <citation type="submission" date="2019-05" db="EMBL/GenBank/DDBJ databases">
        <title>Whole genome sequencing of Pseudanabaena catenata USMAC16.</title>
        <authorList>
            <person name="Khan Z."/>
            <person name="Omar W.M."/>
            <person name="Convey P."/>
            <person name="Merican F."/>
            <person name="Najimudin N."/>
        </authorList>
    </citation>
    <scope>NUCLEOTIDE SEQUENCE</scope>
    <source>
        <strain evidence="4">USMAC16</strain>
    </source>
</reference>
<name>A0A9X4RH93_9CYAN</name>
<dbReference type="PANTHER" id="PTHR33841:SF5">
    <property type="entry name" value="DNA METHYLASE (MODIFICATION METHYLASE) (METHYLTRANSFERASE)-RELATED"/>
    <property type="match status" value="1"/>
</dbReference>
<dbReference type="PANTHER" id="PTHR33841">
    <property type="entry name" value="DNA METHYLTRANSFERASE YEEA-RELATED"/>
    <property type="match status" value="1"/>
</dbReference>
<evidence type="ECO:0000313" key="4">
    <source>
        <dbReference type="EMBL" id="MDG3493770.1"/>
    </source>
</evidence>
<keyword evidence="1" id="KW-0489">Methyltransferase</keyword>
<dbReference type="GO" id="GO:0032259">
    <property type="term" value="P:methylation"/>
    <property type="evidence" value="ECO:0007669"/>
    <property type="project" value="UniProtKB-KW"/>
</dbReference>
<evidence type="ECO:0000256" key="2">
    <source>
        <dbReference type="ARBA" id="ARBA00022679"/>
    </source>
</evidence>
<dbReference type="InterPro" id="IPR029063">
    <property type="entry name" value="SAM-dependent_MTases_sf"/>
</dbReference>
<dbReference type="RefSeq" id="WP_009625821.1">
    <property type="nucleotide sequence ID" value="NZ_VBTY01000021.1"/>
</dbReference>
<dbReference type="AlphaFoldDB" id="A0A9X4RH93"/>
<keyword evidence="5" id="KW-1185">Reference proteome</keyword>
<proteinExistence type="predicted"/>
<sequence length="556" mass="64677">MNQRSPYYSLFHPKPLAKRISSFGFPRDLGERFQIVQKWLYFASDGEPSNLIAEAQFLHDIFVDILGYKSPFETSGGAWELELHPNPALGFFTETSVNVIAEVRVNTAEEGAIVKPEPEYETTEWLIVLDYREICLYHRDVSSLFCQRFSWESLADLDQFKAFYFLLSRRTLLRGIANSEERSRTTHLLEESHQLESEFLKNFYSHYYKIRSQLIKDFRYRLQLLAHPSQSVQTNLQIKAEDAIAIAIYQAQKLLNRILFIAYCEDRQLLPANLIKDAYEFVNPYIEQPIWENYKAIFGWVQNGNANYSMPINAYPSGLFARDPILDRALFVGDELCRQIKEITRFDFCEDITRHILTCLFDESIKELSQYRKDLSNLSKRRIPKLPCKAILQSESVIRVLKQHLSISKIPRDGDRRFTQDTLAYCQEYQERLLKVKVLHPKCGAGVFLVTALEFLLSEHERIYHLLTKFTNDVESIAYTTPAETIAHILQHNLFGCDVVEESIEITRLSLCLRSLEIYVYLPNFEQNIQLGDISTCDFGEEFNAANERGEVVILK</sequence>
<evidence type="ECO:0000256" key="1">
    <source>
        <dbReference type="ARBA" id="ARBA00022603"/>
    </source>
</evidence>
<dbReference type="InterPro" id="IPR050953">
    <property type="entry name" value="N4_N6_ade-DNA_methylase"/>
</dbReference>
<keyword evidence="2" id="KW-0808">Transferase</keyword>
<gene>
    <name evidence="4" type="ORF">FEV09_04295</name>
</gene>
<dbReference type="GO" id="GO:0008168">
    <property type="term" value="F:methyltransferase activity"/>
    <property type="evidence" value="ECO:0007669"/>
    <property type="project" value="UniProtKB-KW"/>
</dbReference>
<evidence type="ECO:0000313" key="5">
    <source>
        <dbReference type="Proteomes" id="UP001152872"/>
    </source>
</evidence>
<accession>A0A9X4RH93</accession>
<keyword evidence="3" id="KW-0949">S-adenosyl-L-methionine</keyword>
<protein>
    <submittedName>
        <fullName evidence="4">Uncharacterized protein</fullName>
    </submittedName>
</protein>
<organism evidence="4 5">
    <name type="scientific">Pseudanabaena catenata USMAC16</name>
    <dbReference type="NCBI Taxonomy" id="1855837"/>
    <lineage>
        <taxon>Bacteria</taxon>
        <taxon>Bacillati</taxon>
        <taxon>Cyanobacteriota</taxon>
        <taxon>Cyanophyceae</taxon>
        <taxon>Pseudanabaenales</taxon>
        <taxon>Pseudanabaenaceae</taxon>
        <taxon>Pseudanabaena</taxon>
    </lineage>
</organism>